<sequence length="492" mass="54115">MGTEEKAVSQKRDVGGASASQEIVVPGHQAENSSGKTEETSHLHPWKKRNLFLEIPPRSLAESSQDSIVIKMPPTPSPTPRRVNFLLTQSQNDGRISELPGPSTSRGKSSLKNFLPKLSFKHRSSNTDIEKAANLASETSSTLQQEKPSICRTSSLTKIFTPRIKRTSSLPVTPIAQSNSESLHTGNMGGSLNSSRRGTPQKISRSLSVPVNDKEESLGRMDLFFRVIATTPRPKEGETNSNESPTVDTESDPDGEDITEEEAVCRICLVELCEGGETLKMECSCKGELALAHKECAIKWFTIKGNKTCDVCKQDVQNLPVTLLRIQSSRIRNGASRTLQADVNGYRLWQEVPVLVIVSMLAYFCFLEQLLVGKMGTSAIAISLPFSCILGLLAAMTASTMVIRRFAWFYASIQFALVVFFAHIFYSLVRVQAVLSVLLATFAGFGVAMSGSSLLVEILRWGRRWQARSQQQQQQNHGSQPLTQSINHSSLI</sequence>
<feature type="transmembrane region" description="Helical" evidence="5">
    <location>
        <begin position="352"/>
        <end position="372"/>
    </location>
</feature>
<organism evidence="7 8">
    <name type="scientific">Rubroshorea leprosula</name>
    <dbReference type="NCBI Taxonomy" id="152421"/>
    <lineage>
        <taxon>Eukaryota</taxon>
        <taxon>Viridiplantae</taxon>
        <taxon>Streptophyta</taxon>
        <taxon>Embryophyta</taxon>
        <taxon>Tracheophyta</taxon>
        <taxon>Spermatophyta</taxon>
        <taxon>Magnoliopsida</taxon>
        <taxon>eudicotyledons</taxon>
        <taxon>Gunneridae</taxon>
        <taxon>Pentapetalae</taxon>
        <taxon>rosids</taxon>
        <taxon>malvids</taxon>
        <taxon>Malvales</taxon>
        <taxon>Dipterocarpaceae</taxon>
        <taxon>Rubroshorea</taxon>
    </lineage>
</organism>
<feature type="transmembrane region" description="Helical" evidence="5">
    <location>
        <begin position="408"/>
        <end position="429"/>
    </location>
</feature>
<keyword evidence="1" id="KW-0479">Metal-binding</keyword>
<dbReference type="Proteomes" id="UP001054252">
    <property type="component" value="Unassembled WGS sequence"/>
</dbReference>
<dbReference type="CDD" id="cd16495">
    <property type="entry name" value="RING_CH-C4HC3_MARCH"/>
    <property type="match status" value="1"/>
</dbReference>
<dbReference type="EMBL" id="BPVZ01000028">
    <property type="protein sequence ID" value="GKV08279.1"/>
    <property type="molecule type" value="Genomic_DNA"/>
</dbReference>
<feature type="region of interest" description="Disordered" evidence="4">
    <location>
        <begin position="92"/>
        <end position="111"/>
    </location>
</feature>
<feature type="compositionally biased region" description="Polar residues" evidence="4">
    <location>
        <begin position="476"/>
        <end position="492"/>
    </location>
</feature>
<dbReference type="Pfam" id="PF12906">
    <property type="entry name" value="RINGv"/>
    <property type="match status" value="1"/>
</dbReference>
<feature type="transmembrane region" description="Helical" evidence="5">
    <location>
        <begin position="435"/>
        <end position="459"/>
    </location>
</feature>
<protein>
    <recommendedName>
        <fullName evidence="6">RING-CH-type domain-containing protein</fullName>
    </recommendedName>
</protein>
<evidence type="ECO:0000256" key="1">
    <source>
        <dbReference type="ARBA" id="ARBA00022723"/>
    </source>
</evidence>
<keyword evidence="3" id="KW-0862">Zinc</keyword>
<reference evidence="7 8" key="1">
    <citation type="journal article" date="2021" name="Commun. Biol.">
        <title>The genome of Shorea leprosula (Dipterocarpaceae) highlights the ecological relevance of drought in aseasonal tropical rainforests.</title>
        <authorList>
            <person name="Ng K.K.S."/>
            <person name="Kobayashi M.J."/>
            <person name="Fawcett J.A."/>
            <person name="Hatakeyama M."/>
            <person name="Paape T."/>
            <person name="Ng C.H."/>
            <person name="Ang C.C."/>
            <person name="Tnah L.H."/>
            <person name="Lee C.T."/>
            <person name="Nishiyama T."/>
            <person name="Sese J."/>
            <person name="O'Brien M.J."/>
            <person name="Copetti D."/>
            <person name="Mohd Noor M.I."/>
            <person name="Ong R.C."/>
            <person name="Putra M."/>
            <person name="Sireger I.Z."/>
            <person name="Indrioko S."/>
            <person name="Kosugi Y."/>
            <person name="Izuno A."/>
            <person name="Isagi Y."/>
            <person name="Lee S.L."/>
            <person name="Shimizu K.K."/>
        </authorList>
    </citation>
    <scope>NUCLEOTIDE SEQUENCE [LARGE SCALE GENOMIC DNA]</scope>
    <source>
        <strain evidence="7">214</strain>
    </source>
</reference>
<evidence type="ECO:0000313" key="7">
    <source>
        <dbReference type="EMBL" id="GKV08279.1"/>
    </source>
</evidence>
<feature type="compositionally biased region" description="Polar residues" evidence="4">
    <location>
        <begin position="102"/>
        <end position="111"/>
    </location>
</feature>
<dbReference type="PANTHER" id="PTHR46158:SF1">
    <property type="entry name" value="RING_U-BOX SUPERFAMILY PROTEIN"/>
    <property type="match status" value="1"/>
</dbReference>
<dbReference type="InterPro" id="IPR011016">
    <property type="entry name" value="Znf_RING-CH"/>
</dbReference>
<evidence type="ECO:0000256" key="2">
    <source>
        <dbReference type="ARBA" id="ARBA00022771"/>
    </source>
</evidence>
<gene>
    <name evidence="7" type="ORF">SLEP1_g19934</name>
</gene>
<keyword evidence="5" id="KW-0812">Transmembrane</keyword>
<evidence type="ECO:0000256" key="5">
    <source>
        <dbReference type="SAM" id="Phobius"/>
    </source>
</evidence>
<dbReference type="PANTHER" id="PTHR46158">
    <property type="entry name" value="OS02G0165000 PROTEIN"/>
    <property type="match status" value="1"/>
</dbReference>
<feature type="transmembrane region" description="Helical" evidence="5">
    <location>
        <begin position="378"/>
        <end position="396"/>
    </location>
</feature>
<keyword evidence="8" id="KW-1185">Reference proteome</keyword>
<dbReference type="SUPFAM" id="SSF57850">
    <property type="entry name" value="RING/U-box"/>
    <property type="match status" value="1"/>
</dbReference>
<accession>A0AAV5JA23</accession>
<dbReference type="Gene3D" id="3.30.40.10">
    <property type="entry name" value="Zinc/RING finger domain, C3HC4 (zinc finger)"/>
    <property type="match status" value="1"/>
</dbReference>
<feature type="region of interest" description="Disordered" evidence="4">
    <location>
        <begin position="177"/>
        <end position="211"/>
    </location>
</feature>
<proteinExistence type="predicted"/>
<feature type="compositionally biased region" description="Polar residues" evidence="4">
    <location>
        <begin position="239"/>
        <end position="248"/>
    </location>
</feature>
<feature type="region of interest" description="Disordered" evidence="4">
    <location>
        <begin position="470"/>
        <end position="492"/>
    </location>
</feature>
<feature type="compositionally biased region" description="Polar residues" evidence="4">
    <location>
        <begin position="177"/>
        <end position="209"/>
    </location>
</feature>
<comment type="caution">
    <text evidence="7">The sequence shown here is derived from an EMBL/GenBank/DDBJ whole genome shotgun (WGS) entry which is preliminary data.</text>
</comment>
<feature type="domain" description="RING-CH-type" evidence="6">
    <location>
        <begin position="257"/>
        <end position="319"/>
    </location>
</feature>
<feature type="compositionally biased region" description="Basic and acidic residues" evidence="4">
    <location>
        <begin position="1"/>
        <end position="14"/>
    </location>
</feature>
<dbReference type="PROSITE" id="PS51292">
    <property type="entry name" value="ZF_RING_CH"/>
    <property type="match status" value="1"/>
</dbReference>
<evidence type="ECO:0000256" key="3">
    <source>
        <dbReference type="ARBA" id="ARBA00022833"/>
    </source>
</evidence>
<evidence type="ECO:0000259" key="6">
    <source>
        <dbReference type="PROSITE" id="PS51292"/>
    </source>
</evidence>
<feature type="region of interest" description="Disordered" evidence="4">
    <location>
        <begin position="1"/>
        <end position="45"/>
    </location>
</feature>
<evidence type="ECO:0000256" key="4">
    <source>
        <dbReference type="SAM" id="MobiDB-lite"/>
    </source>
</evidence>
<keyword evidence="5" id="KW-1133">Transmembrane helix</keyword>
<dbReference type="SMART" id="SM00744">
    <property type="entry name" value="RINGv"/>
    <property type="match status" value="1"/>
</dbReference>
<name>A0AAV5JA23_9ROSI</name>
<evidence type="ECO:0000313" key="8">
    <source>
        <dbReference type="Proteomes" id="UP001054252"/>
    </source>
</evidence>
<feature type="region of interest" description="Disordered" evidence="4">
    <location>
        <begin position="230"/>
        <end position="256"/>
    </location>
</feature>
<keyword evidence="5" id="KW-0472">Membrane</keyword>
<dbReference type="AlphaFoldDB" id="A0AAV5JA23"/>
<keyword evidence="2" id="KW-0863">Zinc-finger</keyword>
<dbReference type="GO" id="GO:0008270">
    <property type="term" value="F:zinc ion binding"/>
    <property type="evidence" value="ECO:0007669"/>
    <property type="project" value="UniProtKB-KW"/>
</dbReference>
<dbReference type="InterPro" id="IPR013083">
    <property type="entry name" value="Znf_RING/FYVE/PHD"/>
</dbReference>